<comment type="caution">
    <text evidence="5">The sequence shown here is derived from an EMBL/GenBank/DDBJ whole genome shotgun (WGS) entry which is preliminary data.</text>
</comment>
<dbReference type="Pfam" id="PF00356">
    <property type="entry name" value="LacI"/>
    <property type="match status" value="1"/>
</dbReference>
<dbReference type="PROSITE" id="PS00356">
    <property type="entry name" value="HTH_LACI_1"/>
    <property type="match status" value="1"/>
</dbReference>
<dbReference type="SUPFAM" id="SSF53822">
    <property type="entry name" value="Periplasmic binding protein-like I"/>
    <property type="match status" value="1"/>
</dbReference>
<dbReference type="PRINTS" id="PR00036">
    <property type="entry name" value="HTHLACI"/>
</dbReference>
<keyword evidence="1" id="KW-0805">Transcription regulation</keyword>
<dbReference type="InterPro" id="IPR028082">
    <property type="entry name" value="Peripla_BP_I"/>
</dbReference>
<name>A0A2W5PBJ1_9SPHN</name>
<keyword evidence="3" id="KW-0804">Transcription</keyword>
<reference evidence="5 6" key="1">
    <citation type="submission" date="2017-08" db="EMBL/GenBank/DDBJ databases">
        <title>Infants hospitalized years apart are colonized by the same room-sourced microbial strains.</title>
        <authorList>
            <person name="Brooks B."/>
            <person name="Olm M.R."/>
            <person name="Firek B.A."/>
            <person name="Baker R."/>
            <person name="Thomas B.C."/>
            <person name="Morowitz M.J."/>
            <person name="Banfield J.F."/>
        </authorList>
    </citation>
    <scope>NUCLEOTIDE SEQUENCE [LARGE SCALE GENOMIC DNA]</scope>
    <source>
        <strain evidence="5">S2_005_001_R1_22</strain>
    </source>
</reference>
<gene>
    <name evidence="5" type="ORF">DI544_01795</name>
</gene>
<dbReference type="CDD" id="cd01545">
    <property type="entry name" value="PBP1_SalR"/>
    <property type="match status" value="1"/>
</dbReference>
<sequence length="339" mass="36814">MTAVTIKDVAARAGVSPKTVSRVMNGEAHVRTAVREAVMRVVEELGYRPNAFARGLSSSRSFLIGMFFENPSCAYAADLQRGALRRCREFSHHLVVEELDPRRPDWRERLTDTLREVRLGGAILVPPICDHAGVVELLHQHDVPVVRIAPGAADGGTPRVRMDDRGAAREMTGLLLSLGHRDIAFIRGPAGHSATMQRWCGFQDAMAAAGQAIDPRRVLEGDFTFRSGLDAAETLLGTPDLPSAVFASNDEMALATIVEAMRRGIAVPERLSVVGFDDAEIARMAWPQLTTIRQPNADMAAAAIDLLIAPAWQARRGEDGLCVELPYVLVRRPSVAAVA</sequence>
<feature type="domain" description="HTH lacI-type" evidence="4">
    <location>
        <begin position="4"/>
        <end position="58"/>
    </location>
</feature>
<proteinExistence type="predicted"/>
<dbReference type="InterPro" id="IPR010982">
    <property type="entry name" value="Lambda_DNA-bd_dom_sf"/>
</dbReference>
<protein>
    <submittedName>
        <fullName evidence="5">Transcriptional regulator</fullName>
    </submittedName>
</protein>
<keyword evidence="2" id="KW-0238">DNA-binding</keyword>
<dbReference type="Gene3D" id="3.40.50.2300">
    <property type="match status" value="2"/>
</dbReference>
<dbReference type="AlphaFoldDB" id="A0A2W5PBJ1"/>
<dbReference type="Gene3D" id="1.10.260.40">
    <property type="entry name" value="lambda repressor-like DNA-binding domains"/>
    <property type="match status" value="1"/>
</dbReference>
<dbReference type="GO" id="GO:0000976">
    <property type="term" value="F:transcription cis-regulatory region binding"/>
    <property type="evidence" value="ECO:0007669"/>
    <property type="project" value="TreeGrafter"/>
</dbReference>
<evidence type="ECO:0000259" key="4">
    <source>
        <dbReference type="PROSITE" id="PS50932"/>
    </source>
</evidence>
<evidence type="ECO:0000256" key="3">
    <source>
        <dbReference type="ARBA" id="ARBA00023163"/>
    </source>
</evidence>
<dbReference type="PANTHER" id="PTHR30146">
    <property type="entry name" value="LACI-RELATED TRANSCRIPTIONAL REPRESSOR"/>
    <property type="match status" value="1"/>
</dbReference>
<dbReference type="Proteomes" id="UP000249229">
    <property type="component" value="Unassembled WGS sequence"/>
</dbReference>
<organism evidence="5 6">
    <name type="scientific">Sphingomonas taxi</name>
    <dbReference type="NCBI Taxonomy" id="1549858"/>
    <lineage>
        <taxon>Bacteria</taxon>
        <taxon>Pseudomonadati</taxon>
        <taxon>Pseudomonadota</taxon>
        <taxon>Alphaproteobacteria</taxon>
        <taxon>Sphingomonadales</taxon>
        <taxon>Sphingomonadaceae</taxon>
        <taxon>Sphingomonas</taxon>
    </lineage>
</organism>
<dbReference type="GO" id="GO:0003700">
    <property type="term" value="F:DNA-binding transcription factor activity"/>
    <property type="evidence" value="ECO:0007669"/>
    <property type="project" value="TreeGrafter"/>
</dbReference>
<dbReference type="PROSITE" id="PS50932">
    <property type="entry name" value="HTH_LACI_2"/>
    <property type="match status" value="1"/>
</dbReference>
<accession>A0A2W5PBJ1</accession>
<evidence type="ECO:0000256" key="2">
    <source>
        <dbReference type="ARBA" id="ARBA00023125"/>
    </source>
</evidence>
<dbReference type="CDD" id="cd01392">
    <property type="entry name" value="HTH_LacI"/>
    <property type="match status" value="1"/>
</dbReference>
<dbReference type="SMART" id="SM00354">
    <property type="entry name" value="HTH_LACI"/>
    <property type="match status" value="1"/>
</dbReference>
<dbReference type="SUPFAM" id="SSF47413">
    <property type="entry name" value="lambda repressor-like DNA-binding domains"/>
    <property type="match status" value="1"/>
</dbReference>
<dbReference type="EMBL" id="QFQI01000001">
    <property type="protein sequence ID" value="PZQ63162.1"/>
    <property type="molecule type" value="Genomic_DNA"/>
</dbReference>
<dbReference type="Pfam" id="PF13377">
    <property type="entry name" value="Peripla_BP_3"/>
    <property type="match status" value="1"/>
</dbReference>
<dbReference type="PANTHER" id="PTHR30146:SF153">
    <property type="entry name" value="LACTOSE OPERON REPRESSOR"/>
    <property type="match status" value="1"/>
</dbReference>
<evidence type="ECO:0000313" key="6">
    <source>
        <dbReference type="Proteomes" id="UP000249229"/>
    </source>
</evidence>
<evidence type="ECO:0000256" key="1">
    <source>
        <dbReference type="ARBA" id="ARBA00023015"/>
    </source>
</evidence>
<dbReference type="InterPro" id="IPR046335">
    <property type="entry name" value="LacI/GalR-like_sensor"/>
</dbReference>
<dbReference type="InterPro" id="IPR000843">
    <property type="entry name" value="HTH_LacI"/>
</dbReference>
<evidence type="ECO:0000313" key="5">
    <source>
        <dbReference type="EMBL" id="PZQ63162.1"/>
    </source>
</evidence>